<dbReference type="InterPro" id="IPR036013">
    <property type="entry name" value="Band_7/SPFH_dom_sf"/>
</dbReference>
<comment type="subcellular location">
    <subcellularLocation>
        <location evidence="1">Membrane</location>
    </subcellularLocation>
</comment>
<keyword evidence="4" id="KW-0175">Coiled coil</keyword>
<dbReference type="OrthoDB" id="9786220at2"/>
<dbReference type="GO" id="GO:0002020">
    <property type="term" value="F:protease binding"/>
    <property type="evidence" value="ECO:0007669"/>
    <property type="project" value="TreeGrafter"/>
</dbReference>
<dbReference type="GO" id="GO:0005886">
    <property type="term" value="C:plasma membrane"/>
    <property type="evidence" value="ECO:0007669"/>
    <property type="project" value="TreeGrafter"/>
</dbReference>
<dbReference type="CDD" id="cd03399">
    <property type="entry name" value="SPFH_flotillin"/>
    <property type="match status" value="1"/>
</dbReference>
<evidence type="ECO:0000256" key="4">
    <source>
        <dbReference type="SAM" id="Coils"/>
    </source>
</evidence>
<evidence type="ECO:0000256" key="2">
    <source>
        <dbReference type="ARBA" id="ARBA00007161"/>
    </source>
</evidence>
<evidence type="ECO:0000256" key="1">
    <source>
        <dbReference type="ARBA" id="ARBA00004370"/>
    </source>
</evidence>
<organism evidence="6 7">
    <name type="scientific">Microvenator marinus</name>
    <dbReference type="NCBI Taxonomy" id="2600177"/>
    <lineage>
        <taxon>Bacteria</taxon>
        <taxon>Deltaproteobacteria</taxon>
        <taxon>Bradymonadales</taxon>
        <taxon>Microvenatoraceae</taxon>
        <taxon>Microvenator</taxon>
    </lineage>
</organism>
<sequence>MEFIVLGGAGFILLVLVLIGIAAFIVANNLVEICQPNEVLVFSGAGGEKGYKLIHSGRKVRVPLFQKVDRIDVTNMVIDLTVTNAYSKGGIPLSIKGMANVKIGSQEPFVSNAVERFLGMGREHVKGIAKETLEGNMRGVLATLTPEEVNNDRMKFARSLLEEAETDLRRLGLVLDNLNIQSVTDEKGYMDSIGRKQSAELIKDSRVSEAQNRAEATVQDAENQLKKAIAKIQAQKQITTADAERRIIDAKTRGEAMVAEERSKTGAAIARARASLDVQRARLEQVKRQLAADVIQPAQARKAELEAEAKANSAKIVEDGRATAEALRSLIKMWNDAGDAARPIFLVQQFDALMDGMMSTIQDIKIDKITVIDSSVQSDDANRNLAMKAASGSEQIKQTLGLDLPKVLQGLSALQDK</sequence>
<dbReference type="GO" id="GO:0072659">
    <property type="term" value="P:protein localization to plasma membrane"/>
    <property type="evidence" value="ECO:0007669"/>
    <property type="project" value="TreeGrafter"/>
</dbReference>
<reference evidence="6 7" key="1">
    <citation type="submission" date="2019-08" db="EMBL/GenBank/DDBJ databases">
        <authorList>
            <person name="Liang Q."/>
        </authorList>
    </citation>
    <scope>NUCLEOTIDE SEQUENCE [LARGE SCALE GENOMIC DNA]</scope>
    <source>
        <strain evidence="6 7">V1718</strain>
    </source>
</reference>
<dbReference type="RefSeq" id="WP_146956490.1">
    <property type="nucleotide sequence ID" value="NZ_CP042467.1"/>
</dbReference>
<accession>A0A5B8XQL4</accession>
<protein>
    <submittedName>
        <fullName evidence="6">Flotillin family protein</fullName>
    </submittedName>
</protein>
<dbReference type="InterPro" id="IPR001107">
    <property type="entry name" value="Band_7"/>
</dbReference>
<keyword evidence="7" id="KW-1185">Reference proteome</keyword>
<evidence type="ECO:0000313" key="7">
    <source>
        <dbReference type="Proteomes" id="UP000321595"/>
    </source>
</evidence>
<dbReference type="Pfam" id="PF01145">
    <property type="entry name" value="Band_7"/>
    <property type="match status" value="1"/>
</dbReference>
<feature type="domain" description="Band 7" evidence="5">
    <location>
        <begin position="29"/>
        <end position="197"/>
    </location>
</feature>
<name>A0A5B8XQL4_9DELT</name>
<comment type="similarity">
    <text evidence="2">Belongs to the band 7/mec-2 family. Flotillin subfamily.</text>
</comment>
<evidence type="ECO:0000256" key="3">
    <source>
        <dbReference type="ARBA" id="ARBA00023136"/>
    </source>
</evidence>
<proteinExistence type="inferred from homology"/>
<evidence type="ECO:0000259" key="5">
    <source>
        <dbReference type="SMART" id="SM00244"/>
    </source>
</evidence>
<gene>
    <name evidence="6" type="ORF">FRD01_00095</name>
</gene>
<dbReference type="Gene3D" id="3.30.479.30">
    <property type="entry name" value="Band 7 domain"/>
    <property type="match status" value="1"/>
</dbReference>
<dbReference type="InterPro" id="IPR027705">
    <property type="entry name" value="Flotillin_fam"/>
</dbReference>
<dbReference type="AlphaFoldDB" id="A0A5B8XQL4"/>
<dbReference type="SMART" id="SM00244">
    <property type="entry name" value="PHB"/>
    <property type="match status" value="1"/>
</dbReference>
<feature type="coiled-coil region" evidence="4">
    <location>
        <begin position="207"/>
        <end position="238"/>
    </location>
</feature>
<dbReference type="PANTHER" id="PTHR13806">
    <property type="entry name" value="FLOTILLIN-RELATED"/>
    <property type="match status" value="1"/>
</dbReference>
<dbReference type="EMBL" id="CP042467">
    <property type="protein sequence ID" value="QED25689.1"/>
    <property type="molecule type" value="Genomic_DNA"/>
</dbReference>
<dbReference type="PANTHER" id="PTHR13806:SF46">
    <property type="entry name" value="FLOTILLIN-1-RELATED"/>
    <property type="match status" value="1"/>
</dbReference>
<dbReference type="KEGG" id="bbae:FRD01_00095"/>
<keyword evidence="3" id="KW-0472">Membrane</keyword>
<evidence type="ECO:0000313" key="6">
    <source>
        <dbReference type="EMBL" id="QED25689.1"/>
    </source>
</evidence>
<dbReference type="SUPFAM" id="SSF117892">
    <property type="entry name" value="Band 7/SPFH domain"/>
    <property type="match status" value="1"/>
</dbReference>
<dbReference type="Proteomes" id="UP000321595">
    <property type="component" value="Chromosome"/>
</dbReference>